<dbReference type="InterPro" id="IPR002010">
    <property type="entry name" value="T3SS_IM_R"/>
</dbReference>
<keyword evidence="11" id="KW-0282">Flagellum</keyword>
<keyword evidence="11" id="KW-0966">Cell projection</keyword>
<evidence type="ECO:0000256" key="8">
    <source>
        <dbReference type="ARBA" id="ARBA00023143"/>
    </source>
</evidence>
<dbReference type="PRINTS" id="PR00953">
    <property type="entry name" value="TYPE3IMRPROT"/>
</dbReference>
<comment type="function">
    <text evidence="1 10">Role in flagellar biosynthesis.</text>
</comment>
<feature type="transmembrane region" description="Helical" evidence="10">
    <location>
        <begin position="123"/>
        <end position="140"/>
    </location>
</feature>
<evidence type="ECO:0000256" key="7">
    <source>
        <dbReference type="ARBA" id="ARBA00023136"/>
    </source>
</evidence>
<evidence type="ECO:0000256" key="1">
    <source>
        <dbReference type="ARBA" id="ARBA00002578"/>
    </source>
</evidence>
<evidence type="ECO:0000256" key="3">
    <source>
        <dbReference type="ARBA" id="ARBA00021717"/>
    </source>
</evidence>
<feature type="transmembrane region" description="Helical" evidence="10">
    <location>
        <begin position="38"/>
        <end position="58"/>
    </location>
</feature>
<evidence type="ECO:0000313" key="12">
    <source>
        <dbReference type="Proteomes" id="UP000584824"/>
    </source>
</evidence>
<keyword evidence="4 10" id="KW-1003">Cell membrane</keyword>
<dbReference type="GO" id="GO:0009425">
    <property type="term" value="C:bacterial-type flagellum basal body"/>
    <property type="evidence" value="ECO:0007669"/>
    <property type="project" value="UniProtKB-SubCell"/>
</dbReference>
<gene>
    <name evidence="11" type="ORF">GGQ66_003185</name>
</gene>
<protein>
    <recommendedName>
        <fullName evidence="3 9">Flagellar biosynthetic protein FliR</fullName>
    </recommendedName>
</protein>
<dbReference type="RefSeq" id="WP_183793690.1">
    <property type="nucleotide sequence ID" value="NZ_JACIDU010000013.1"/>
</dbReference>
<evidence type="ECO:0000313" key="11">
    <source>
        <dbReference type="EMBL" id="MBB4104607.1"/>
    </source>
</evidence>
<organism evidence="11 12">
    <name type="scientific">Allorhizobium borbori</name>
    <dbReference type="NCBI Taxonomy" id="485907"/>
    <lineage>
        <taxon>Bacteria</taxon>
        <taxon>Pseudomonadati</taxon>
        <taxon>Pseudomonadota</taxon>
        <taxon>Alphaproteobacteria</taxon>
        <taxon>Hyphomicrobiales</taxon>
        <taxon>Rhizobiaceae</taxon>
        <taxon>Rhizobium/Agrobacterium group</taxon>
        <taxon>Allorhizobium</taxon>
    </lineage>
</organism>
<feature type="transmembrane region" description="Helical" evidence="10">
    <location>
        <begin position="211"/>
        <end position="233"/>
    </location>
</feature>
<feature type="transmembrane region" description="Helical" evidence="10">
    <location>
        <begin position="70"/>
        <end position="103"/>
    </location>
</feature>
<proteinExistence type="inferred from homology"/>
<accession>A0A7W6K3T4</accession>
<dbReference type="NCBIfam" id="TIGR01400">
    <property type="entry name" value="fliR"/>
    <property type="match status" value="1"/>
</dbReference>
<keyword evidence="8 10" id="KW-0975">Bacterial flagellum</keyword>
<keyword evidence="5 10" id="KW-0812">Transmembrane</keyword>
<evidence type="ECO:0000256" key="5">
    <source>
        <dbReference type="ARBA" id="ARBA00022692"/>
    </source>
</evidence>
<keyword evidence="6 10" id="KW-1133">Transmembrane helix</keyword>
<dbReference type="EMBL" id="JACIDU010000013">
    <property type="protein sequence ID" value="MBB4104607.1"/>
    <property type="molecule type" value="Genomic_DNA"/>
</dbReference>
<dbReference type="GO" id="GO:0044780">
    <property type="term" value="P:bacterial-type flagellum assembly"/>
    <property type="evidence" value="ECO:0007669"/>
    <property type="project" value="UniProtKB-UniRule"/>
</dbReference>
<keyword evidence="7 10" id="KW-0472">Membrane</keyword>
<name>A0A7W6K3T4_9HYPH</name>
<keyword evidence="12" id="KW-1185">Reference proteome</keyword>
<evidence type="ECO:0000256" key="10">
    <source>
        <dbReference type="RuleBase" id="RU362071"/>
    </source>
</evidence>
<dbReference type="InterPro" id="IPR006303">
    <property type="entry name" value="FliR"/>
</dbReference>
<dbReference type="PANTHER" id="PTHR30065">
    <property type="entry name" value="FLAGELLAR BIOSYNTHETIC PROTEIN FLIR"/>
    <property type="match status" value="1"/>
</dbReference>
<dbReference type="PANTHER" id="PTHR30065:SF1">
    <property type="entry name" value="SURFACE PRESENTATION OF ANTIGENS PROTEIN SPAR"/>
    <property type="match status" value="1"/>
</dbReference>
<dbReference type="GO" id="GO:0005886">
    <property type="term" value="C:plasma membrane"/>
    <property type="evidence" value="ECO:0007669"/>
    <property type="project" value="UniProtKB-SubCell"/>
</dbReference>
<dbReference type="GO" id="GO:0006605">
    <property type="term" value="P:protein targeting"/>
    <property type="evidence" value="ECO:0007669"/>
    <property type="project" value="UniProtKB-UniRule"/>
</dbReference>
<evidence type="ECO:0000256" key="2">
    <source>
        <dbReference type="ARBA" id="ARBA00009772"/>
    </source>
</evidence>
<evidence type="ECO:0000256" key="4">
    <source>
        <dbReference type="ARBA" id="ARBA00022475"/>
    </source>
</evidence>
<sequence length="251" mass="27150">MITDPQGSVLALFLLFCRIGSCFMTLPGLSSARVSPTVRLFVSLAVTLSMLPLMWDTVYPRVTSADPGAMVVLIFSESLIGIMFGLIARLYVVGLQFAGAIIGSSMQMTMPGGVDILEDTSESALTSFITFSGLMVLLLLDFHQVVIKALVDSYDAMPLGHFVTGQKLLITLTDTLSQIFMVMLRLASPFVIFSIMFNFAVGLVSKLAPAIPIYFIATPFSLMAGIFLMYLAVAAMLRLYADGFGPIFIGH</sequence>
<comment type="similarity">
    <text evidence="2 10">Belongs to the FliR/MopE/SpaR family.</text>
</comment>
<evidence type="ECO:0000256" key="6">
    <source>
        <dbReference type="ARBA" id="ARBA00022989"/>
    </source>
</evidence>
<keyword evidence="11" id="KW-0969">Cilium</keyword>
<comment type="subcellular location">
    <subcellularLocation>
        <location evidence="10">Cell membrane</location>
        <topology evidence="10">Multi-pass membrane protein</topology>
    </subcellularLocation>
    <subcellularLocation>
        <location evidence="10">Bacterial flagellum basal body</location>
    </subcellularLocation>
</comment>
<feature type="transmembrane region" description="Helical" evidence="10">
    <location>
        <begin position="186"/>
        <end position="205"/>
    </location>
</feature>
<reference evidence="11 12" key="1">
    <citation type="submission" date="2020-08" db="EMBL/GenBank/DDBJ databases">
        <title>Genomic Encyclopedia of Type Strains, Phase IV (KMG-IV): sequencing the most valuable type-strain genomes for metagenomic binning, comparative biology and taxonomic classification.</title>
        <authorList>
            <person name="Goeker M."/>
        </authorList>
    </citation>
    <scope>NUCLEOTIDE SEQUENCE [LARGE SCALE GENOMIC DNA]</scope>
    <source>
        <strain evidence="11 12">DSM 26385</strain>
    </source>
</reference>
<comment type="caution">
    <text evidence="11">The sequence shown here is derived from an EMBL/GenBank/DDBJ whole genome shotgun (WGS) entry which is preliminary data.</text>
</comment>
<evidence type="ECO:0000256" key="9">
    <source>
        <dbReference type="NCBIfam" id="TIGR01400"/>
    </source>
</evidence>
<dbReference type="AlphaFoldDB" id="A0A7W6K3T4"/>
<dbReference type="Proteomes" id="UP000584824">
    <property type="component" value="Unassembled WGS sequence"/>
</dbReference>
<dbReference type="Pfam" id="PF01311">
    <property type="entry name" value="Bac_export_1"/>
    <property type="match status" value="1"/>
</dbReference>